<reference evidence="5" key="1">
    <citation type="submission" date="2025-08" db="UniProtKB">
        <authorList>
            <consortium name="RefSeq"/>
        </authorList>
    </citation>
    <scope>IDENTIFICATION</scope>
    <source>
        <tissue evidence="5">Whole sample</tissue>
    </source>
</reference>
<dbReference type="Proteomes" id="UP000694844">
    <property type="component" value="Chromosome 3"/>
</dbReference>
<dbReference type="GO" id="GO:0007020">
    <property type="term" value="P:microtubule nucleation"/>
    <property type="evidence" value="ECO:0007669"/>
    <property type="project" value="TreeGrafter"/>
</dbReference>
<feature type="compositionally biased region" description="Polar residues" evidence="3">
    <location>
        <begin position="146"/>
        <end position="213"/>
    </location>
</feature>
<feature type="compositionally biased region" description="Low complexity" evidence="3">
    <location>
        <begin position="257"/>
        <end position="279"/>
    </location>
</feature>
<dbReference type="KEGG" id="cvn:111126145"/>
<feature type="compositionally biased region" description="Low complexity" evidence="3">
    <location>
        <begin position="313"/>
        <end position="325"/>
    </location>
</feature>
<dbReference type="AlphaFoldDB" id="A0A8B8DDT2"/>
<evidence type="ECO:0000256" key="1">
    <source>
        <dbReference type="ARBA" id="ARBA00006652"/>
    </source>
</evidence>
<dbReference type="GO" id="GO:0035371">
    <property type="term" value="C:microtubule plus-end"/>
    <property type="evidence" value="ECO:0007669"/>
    <property type="project" value="TreeGrafter"/>
</dbReference>
<feature type="compositionally biased region" description="Low complexity" evidence="3">
    <location>
        <begin position="441"/>
        <end position="457"/>
    </location>
</feature>
<feature type="compositionally biased region" description="Polar residues" evidence="3">
    <location>
        <begin position="280"/>
        <end position="292"/>
    </location>
</feature>
<accession>A0A8B8DDT2</accession>
<feature type="compositionally biased region" description="Polar residues" evidence="3">
    <location>
        <begin position="54"/>
        <end position="72"/>
    </location>
</feature>
<feature type="compositionally biased region" description="Basic and acidic residues" evidence="3">
    <location>
        <begin position="293"/>
        <end position="305"/>
    </location>
</feature>
<feature type="compositionally biased region" description="Basic and acidic residues" evidence="3">
    <location>
        <begin position="463"/>
        <end position="474"/>
    </location>
</feature>
<organism evidence="4 5">
    <name type="scientific">Crassostrea virginica</name>
    <name type="common">Eastern oyster</name>
    <dbReference type="NCBI Taxonomy" id="6565"/>
    <lineage>
        <taxon>Eukaryota</taxon>
        <taxon>Metazoa</taxon>
        <taxon>Spiralia</taxon>
        <taxon>Lophotrochozoa</taxon>
        <taxon>Mollusca</taxon>
        <taxon>Bivalvia</taxon>
        <taxon>Autobranchia</taxon>
        <taxon>Pteriomorphia</taxon>
        <taxon>Ostreida</taxon>
        <taxon>Ostreoidea</taxon>
        <taxon>Ostreidae</taxon>
        <taxon>Crassostrea</taxon>
    </lineage>
</organism>
<dbReference type="GO" id="GO:0031122">
    <property type="term" value="P:cytoplasmic microtubule organization"/>
    <property type="evidence" value="ECO:0007669"/>
    <property type="project" value="TreeGrafter"/>
</dbReference>
<dbReference type="GO" id="GO:0031116">
    <property type="term" value="P:positive regulation of microtubule polymerization"/>
    <property type="evidence" value="ECO:0007669"/>
    <property type="project" value="TreeGrafter"/>
</dbReference>
<evidence type="ECO:0000256" key="3">
    <source>
        <dbReference type="SAM" id="MobiDB-lite"/>
    </source>
</evidence>
<dbReference type="GeneID" id="111126145"/>
<dbReference type="PANTHER" id="PTHR22406">
    <property type="entry name" value="NASCENT POLYPEPTIDE-ASSOCIATED COMPLEX SUBUNIT ALPHA, MUSCLE-SPECIFIC FORM"/>
    <property type="match status" value="1"/>
</dbReference>
<feature type="compositionally biased region" description="Basic and acidic residues" evidence="3">
    <location>
        <begin position="43"/>
        <end position="53"/>
    </location>
</feature>
<name>A0A8B8DDT2_CRAVI</name>
<evidence type="ECO:0000256" key="2">
    <source>
        <dbReference type="ARBA" id="ARBA00023054"/>
    </source>
</evidence>
<dbReference type="OrthoDB" id="6347145at2759"/>
<feature type="compositionally biased region" description="Basic and acidic residues" evidence="3">
    <location>
        <begin position="214"/>
        <end position="228"/>
    </location>
</feature>
<evidence type="ECO:0000313" key="4">
    <source>
        <dbReference type="Proteomes" id="UP000694844"/>
    </source>
</evidence>
<dbReference type="PANTHER" id="PTHR22406:SF7">
    <property type="entry name" value="NASCENT POLYPEPTIDE-ASSOCIATED COMPLEX SUBUNIT ALPHA, MUSCLE-SPECIFIC FORM"/>
    <property type="match status" value="1"/>
</dbReference>
<protein>
    <submittedName>
        <fullName evidence="5">SLAIN motif-containing protein 2-like isoform X1</fullName>
    </submittedName>
</protein>
<keyword evidence="2" id="KW-0175">Coiled coil</keyword>
<dbReference type="InterPro" id="IPR026179">
    <property type="entry name" value="Slain"/>
</dbReference>
<evidence type="ECO:0000313" key="5">
    <source>
        <dbReference type="RefSeq" id="XP_022326272.1"/>
    </source>
</evidence>
<feature type="region of interest" description="Disordered" evidence="3">
    <location>
        <begin position="143"/>
        <end position="474"/>
    </location>
</feature>
<feature type="compositionally biased region" description="Polar residues" evidence="3">
    <location>
        <begin position="382"/>
        <end position="391"/>
    </location>
</feature>
<dbReference type="Pfam" id="PF15301">
    <property type="entry name" value="SLAIN"/>
    <property type="match status" value="1"/>
</dbReference>
<keyword evidence="4" id="KW-1185">Reference proteome</keyword>
<comment type="similarity">
    <text evidence="1">Belongs to the SLAIN motif-containing family.</text>
</comment>
<dbReference type="RefSeq" id="XP_022326272.1">
    <property type="nucleotide sequence ID" value="XM_022470564.1"/>
</dbReference>
<feature type="region of interest" description="Disordered" evidence="3">
    <location>
        <begin position="41"/>
        <end position="72"/>
    </location>
</feature>
<feature type="compositionally biased region" description="Polar residues" evidence="3">
    <location>
        <begin position="326"/>
        <end position="359"/>
    </location>
</feature>
<sequence>MDSTDSIIDPQAEVKKLQDLVKKLEKQNEFLRGRQKIQLEGLKNGETEPEKLTTNHNNNLPSTEKSWSKNVGGNSLEDIDVLDVDGLSLRDDEDSWLFTSPKPPTPQQNKVSPYKWVRQEFDHPSPEVNSVKKSLINKLDEVARMSRSSSTPTFGLYSSPSTSRPRMSLSAENTPVSNQTTTVRKSLYSNAGGSANRINTGTFTRPKTKISTESGDRSAENVDKHPDVTDIENLAKQQEESLRQSITNSSPRRVIRPRQIPQQGVQALNNINNNIEVENTASPVHSNRSSPSRVEDDRFSGDRRNSQSNSIGSDASSPPDSPYSSQYLNPPTGTGKYENTNLRRSLPNVSQRLNQSQGHHASDPYLDNYSSGGSDDYEVSPTPAQQRQFSRLQPPMRPTSPNVSGLRQPSTPMHRGMSPQRAGLPQPVRRSIPRPDSAAKSSIPSPRRSALPSPRRSTQYRGQESDESWKEGCF</sequence>
<gene>
    <name evidence="5" type="primary">LOC111126145</name>
</gene>
<feature type="compositionally biased region" description="Polar residues" evidence="3">
    <location>
        <begin position="399"/>
        <end position="411"/>
    </location>
</feature>
<proteinExistence type="inferred from homology"/>